<dbReference type="InterPro" id="IPR022655">
    <property type="entry name" value="DUF1553"/>
</dbReference>
<name>A0A381VZY3_9ZZZZ</name>
<dbReference type="InterPro" id="IPR013320">
    <property type="entry name" value="ConA-like_dom_sf"/>
</dbReference>
<feature type="domain" description="DUF1549" evidence="1">
    <location>
        <begin position="15"/>
        <end position="228"/>
    </location>
</feature>
<evidence type="ECO:0000259" key="1">
    <source>
        <dbReference type="Pfam" id="PF07583"/>
    </source>
</evidence>
<accession>A0A381VZY3</accession>
<dbReference type="Pfam" id="PF07583">
    <property type="entry name" value="PSCyt2"/>
    <property type="match status" value="1"/>
</dbReference>
<organism evidence="3">
    <name type="scientific">marine metagenome</name>
    <dbReference type="NCBI Taxonomy" id="408172"/>
    <lineage>
        <taxon>unclassified sequences</taxon>
        <taxon>metagenomes</taxon>
        <taxon>ecological metagenomes</taxon>
    </lineage>
</organism>
<dbReference type="SUPFAM" id="SSF49899">
    <property type="entry name" value="Concanavalin A-like lectins/glucanases"/>
    <property type="match status" value="1"/>
</dbReference>
<dbReference type="AlphaFoldDB" id="A0A381VZY3"/>
<dbReference type="EMBL" id="UINC01010298">
    <property type="protein sequence ID" value="SVA45869.1"/>
    <property type="molecule type" value="Genomic_DNA"/>
</dbReference>
<protein>
    <recommendedName>
        <fullName evidence="4">LamG-like jellyroll fold domain-containing protein</fullName>
    </recommendedName>
</protein>
<dbReference type="PANTHER" id="PTHR35889:SF3">
    <property type="entry name" value="F-BOX DOMAIN-CONTAINING PROTEIN"/>
    <property type="match status" value="1"/>
</dbReference>
<dbReference type="PANTHER" id="PTHR35889">
    <property type="entry name" value="CYCLOINULO-OLIGOSACCHARIDE FRUCTANOTRANSFERASE-RELATED"/>
    <property type="match status" value="1"/>
</dbReference>
<sequence>VTPPVVTQTNWVSNPVDAFILSKLEAKGIEPAPLAKRRTLVRRLYFDLLGVPPAPDVANAFVNDRNPLAYGRLVDRLLNDPHYGERWGRYWLDLARYADTAGYEGDPDMPHAWRYRDYVIDSLNRDKPYDLFIREQIAGDEFNEIMGAGELPGMDAERTVALTFLRLAPFTEPRGDETRHELLSEMTSTVSSVFLGLTIGCAQCHDHKYDAIPIDDFYRMQAFFSTVQIPPPERGDGFQVGGQLPAGFYRPHEQAWVNATRAGMQREVGEAKQQLVKLTKQLESRIGKSNAGFGLQVNGGGLGNDYFFDTANVSDGKLHFAVATTDGKQWAFFTDGKPAEKLNQLSGGNNGKWFGDIGTPEYVSIGASAQGGGHKGAFAEVLVYDHPLAKREVDALSGYVAAKYKGQGQAPEPPTDGLRFWLDAADIDANVETPNPAVGSRVSTWVDKVTKTPLGQAEVGRQPRLTRLGQAPALMFDKSLLKAKITRDGAIQFLDDQVGSIVVIFSAEHTSEGYGFEVGGAGDIVATFINPAAGTDRKVRDYIQDYTSDLFTKKERDLFYRLENRERFVKQHLKRLKPVAMSLRHSFGPPYEPGVPVTTVKLRGEYDNHGPVVKAGFPGIFTGHDKPAAIRLDPFKRWPTRSRRMALAKWIASEDNPLTARVMMNRLWVGHFGRGIVKTPSDFGKLSGGATHPELLDWLARRFVDSGWSLKAMHRIIVTSSTYRQSSLVKNQTVTTVDPMNDLWWRYEQRRLDAEAIRDSVLAVSGRLNPELYGRPIFPPLPGDIAETVKYSENKWDTQLDQAGRKRSIYIYQQRTLNMPFMQAFDSTVCDESRPRRRTSVTPLQALSLFNGDFVNEEAAALARRIRREAGEGKGEQVRLAYRLAFSRSPNPEEAGHFVKFLGQAEEADDALVGFCRVLLNANEFVYID</sequence>
<gene>
    <name evidence="3" type="ORF">METZ01_LOCUS98723</name>
</gene>
<dbReference type="Pfam" id="PF13385">
    <property type="entry name" value="Laminin_G_3"/>
    <property type="match status" value="1"/>
</dbReference>
<feature type="non-terminal residue" evidence="3">
    <location>
        <position position="1"/>
    </location>
</feature>
<evidence type="ECO:0008006" key="4">
    <source>
        <dbReference type="Google" id="ProtNLM"/>
    </source>
</evidence>
<dbReference type="InterPro" id="IPR011444">
    <property type="entry name" value="DUF1549"/>
</dbReference>
<proteinExistence type="predicted"/>
<reference evidence="3" key="1">
    <citation type="submission" date="2018-05" db="EMBL/GenBank/DDBJ databases">
        <authorList>
            <person name="Lanie J.A."/>
            <person name="Ng W.-L."/>
            <person name="Kazmierczak K.M."/>
            <person name="Andrzejewski T.M."/>
            <person name="Davidsen T.M."/>
            <person name="Wayne K.J."/>
            <person name="Tettelin H."/>
            <person name="Glass J.I."/>
            <person name="Rusch D."/>
            <person name="Podicherti R."/>
            <person name="Tsui H.-C.T."/>
            <person name="Winkler M.E."/>
        </authorList>
    </citation>
    <scope>NUCLEOTIDE SEQUENCE</scope>
</reference>
<dbReference type="Gene3D" id="2.60.120.200">
    <property type="match status" value="1"/>
</dbReference>
<feature type="domain" description="DUF1553" evidence="2">
    <location>
        <begin position="643"/>
        <end position="901"/>
    </location>
</feature>
<evidence type="ECO:0000313" key="3">
    <source>
        <dbReference type="EMBL" id="SVA45869.1"/>
    </source>
</evidence>
<evidence type="ECO:0000259" key="2">
    <source>
        <dbReference type="Pfam" id="PF07587"/>
    </source>
</evidence>
<dbReference type="Pfam" id="PF07587">
    <property type="entry name" value="PSD1"/>
    <property type="match status" value="1"/>
</dbReference>